<organism evidence="10 11">
    <name type="scientific">Saprolegnia parasitica (strain CBS 223.65)</name>
    <dbReference type="NCBI Taxonomy" id="695850"/>
    <lineage>
        <taxon>Eukaryota</taxon>
        <taxon>Sar</taxon>
        <taxon>Stramenopiles</taxon>
        <taxon>Oomycota</taxon>
        <taxon>Saprolegniomycetes</taxon>
        <taxon>Saprolegniales</taxon>
        <taxon>Saprolegniaceae</taxon>
        <taxon>Saprolegnia</taxon>
    </lineage>
</organism>
<evidence type="ECO:0000256" key="8">
    <source>
        <dbReference type="SAM" id="Phobius"/>
    </source>
</evidence>
<dbReference type="GO" id="GO:0006882">
    <property type="term" value="P:intracellular zinc ion homeostasis"/>
    <property type="evidence" value="ECO:0007669"/>
    <property type="project" value="InterPro"/>
</dbReference>
<evidence type="ECO:0000313" key="11">
    <source>
        <dbReference type="Proteomes" id="UP000030745"/>
    </source>
</evidence>
<dbReference type="GeneID" id="24135390"/>
<protein>
    <recommendedName>
        <fullName evidence="9">Cation efflux protein transmembrane domain-containing protein</fullName>
    </recommendedName>
</protein>
<proteinExistence type="inferred from homology"/>
<feature type="transmembrane region" description="Helical" evidence="8">
    <location>
        <begin position="205"/>
        <end position="224"/>
    </location>
</feature>
<dbReference type="Gene3D" id="1.20.1510.10">
    <property type="entry name" value="Cation efflux protein transmembrane domain"/>
    <property type="match status" value="1"/>
</dbReference>
<dbReference type="KEGG" id="spar:SPRG_13518"/>
<keyword evidence="4 8" id="KW-0812">Transmembrane</keyword>
<keyword evidence="7 8" id="KW-0472">Membrane</keyword>
<accession>A0A067C1V2</accession>
<dbReference type="RefSeq" id="XP_012208505.1">
    <property type="nucleotide sequence ID" value="XM_012353115.1"/>
</dbReference>
<dbReference type="EMBL" id="KK583303">
    <property type="protein sequence ID" value="KDO20767.1"/>
    <property type="molecule type" value="Genomic_DNA"/>
</dbReference>
<dbReference type="GO" id="GO:0005385">
    <property type="term" value="F:zinc ion transmembrane transporter activity"/>
    <property type="evidence" value="ECO:0007669"/>
    <property type="project" value="InterPro"/>
</dbReference>
<dbReference type="Pfam" id="PF01545">
    <property type="entry name" value="Cation_efflux"/>
    <property type="match status" value="1"/>
</dbReference>
<comment type="subcellular location">
    <subcellularLocation>
        <location evidence="1">Membrane</location>
        <topology evidence="1">Multi-pass membrane protein</topology>
    </subcellularLocation>
</comment>
<feature type="transmembrane region" description="Helical" evidence="8">
    <location>
        <begin position="230"/>
        <end position="256"/>
    </location>
</feature>
<dbReference type="STRING" id="695850.A0A067C1V2"/>
<feature type="transmembrane region" description="Helical" evidence="8">
    <location>
        <begin position="168"/>
        <end position="185"/>
    </location>
</feature>
<feature type="transmembrane region" description="Helical" evidence="8">
    <location>
        <begin position="97"/>
        <end position="119"/>
    </location>
</feature>
<evidence type="ECO:0000259" key="9">
    <source>
        <dbReference type="Pfam" id="PF01545"/>
    </source>
</evidence>
<feature type="transmembrane region" description="Helical" evidence="8">
    <location>
        <begin position="20"/>
        <end position="43"/>
    </location>
</feature>
<dbReference type="InterPro" id="IPR045316">
    <property type="entry name" value="Msc2-like"/>
</dbReference>
<sequence>MARLVLQVPLTLGSFVALPFSLHAFIHAMLSLSALVPILWGLYLAAPWRLPSLPTVGNPAARTIVLFLAGNLTYMVVEFVVGYYTNSLGLWSDAGHMLFDNISLVMGLFAATASSWPVSGRFGFGYGRVEVLSGFLNSILLLLMAGHFMHEAITRLTAPPDIHTDHLLLTSIGGLAMNVVGLVWFHDLAHGHSHSHGDACNSNLVGVYLHVLADTLGSLGVIVSSVCIDAFGWLFMDPLCSGLISILVVGSTLPLLKATAIELLQGVPAETAAQLARATRDVEMLPGVAWVEPARAWRHGQKGFMLTMQVGCVDHVDQGLLLEAVHAALGSGVSDVAEVVVQLVMCMCCHDHDHEHDHNHH</sequence>
<evidence type="ECO:0000256" key="1">
    <source>
        <dbReference type="ARBA" id="ARBA00004141"/>
    </source>
</evidence>
<dbReference type="PANTHER" id="PTHR45755">
    <property type="match status" value="1"/>
</dbReference>
<evidence type="ECO:0000256" key="3">
    <source>
        <dbReference type="ARBA" id="ARBA00022448"/>
    </source>
</evidence>
<dbReference type="VEuPathDB" id="FungiDB:SPRG_13518"/>
<evidence type="ECO:0000256" key="7">
    <source>
        <dbReference type="ARBA" id="ARBA00023136"/>
    </source>
</evidence>
<dbReference type="AlphaFoldDB" id="A0A067C1V2"/>
<dbReference type="NCBIfam" id="TIGR01297">
    <property type="entry name" value="CDF"/>
    <property type="match status" value="1"/>
</dbReference>
<keyword evidence="6" id="KW-0406">Ion transport</keyword>
<keyword evidence="5 8" id="KW-1133">Transmembrane helix</keyword>
<feature type="transmembrane region" description="Helical" evidence="8">
    <location>
        <begin position="64"/>
        <end position="85"/>
    </location>
</feature>
<keyword evidence="11" id="KW-1185">Reference proteome</keyword>
<dbReference type="GO" id="GO:0016020">
    <property type="term" value="C:membrane"/>
    <property type="evidence" value="ECO:0007669"/>
    <property type="project" value="UniProtKB-SubCell"/>
</dbReference>
<evidence type="ECO:0000256" key="4">
    <source>
        <dbReference type="ARBA" id="ARBA00022692"/>
    </source>
</evidence>
<gene>
    <name evidence="10" type="ORF">SPRG_13518</name>
</gene>
<evidence type="ECO:0000256" key="6">
    <source>
        <dbReference type="ARBA" id="ARBA00023065"/>
    </source>
</evidence>
<dbReference type="InterPro" id="IPR058533">
    <property type="entry name" value="Cation_efflux_TM"/>
</dbReference>
<dbReference type="Proteomes" id="UP000030745">
    <property type="component" value="Unassembled WGS sequence"/>
</dbReference>
<keyword evidence="3" id="KW-0813">Transport</keyword>
<reference evidence="10 11" key="1">
    <citation type="journal article" date="2013" name="PLoS Genet.">
        <title>Distinctive expansion of potential virulence genes in the genome of the oomycete fish pathogen Saprolegnia parasitica.</title>
        <authorList>
            <person name="Jiang R.H."/>
            <person name="de Bruijn I."/>
            <person name="Haas B.J."/>
            <person name="Belmonte R."/>
            <person name="Lobach L."/>
            <person name="Christie J."/>
            <person name="van den Ackerveken G."/>
            <person name="Bottin A."/>
            <person name="Bulone V."/>
            <person name="Diaz-Moreno S.M."/>
            <person name="Dumas B."/>
            <person name="Fan L."/>
            <person name="Gaulin E."/>
            <person name="Govers F."/>
            <person name="Grenville-Briggs L.J."/>
            <person name="Horner N.R."/>
            <person name="Levin J.Z."/>
            <person name="Mammella M."/>
            <person name="Meijer H.J."/>
            <person name="Morris P."/>
            <person name="Nusbaum C."/>
            <person name="Oome S."/>
            <person name="Phillips A.J."/>
            <person name="van Rooyen D."/>
            <person name="Rzeszutek E."/>
            <person name="Saraiva M."/>
            <person name="Secombes C.J."/>
            <person name="Seidl M.F."/>
            <person name="Snel B."/>
            <person name="Stassen J.H."/>
            <person name="Sykes S."/>
            <person name="Tripathy S."/>
            <person name="van den Berg H."/>
            <person name="Vega-Arreguin J.C."/>
            <person name="Wawra S."/>
            <person name="Young S.K."/>
            <person name="Zeng Q."/>
            <person name="Dieguez-Uribeondo J."/>
            <person name="Russ C."/>
            <person name="Tyler B.M."/>
            <person name="van West P."/>
        </authorList>
    </citation>
    <scope>NUCLEOTIDE SEQUENCE [LARGE SCALE GENOMIC DNA]</scope>
    <source>
        <strain evidence="10 11">CBS 223.65</strain>
    </source>
</reference>
<dbReference type="InterPro" id="IPR027469">
    <property type="entry name" value="Cation_efflux_TMD_sf"/>
</dbReference>
<evidence type="ECO:0000256" key="2">
    <source>
        <dbReference type="ARBA" id="ARBA00008873"/>
    </source>
</evidence>
<evidence type="ECO:0000313" key="10">
    <source>
        <dbReference type="EMBL" id="KDO20767.1"/>
    </source>
</evidence>
<feature type="domain" description="Cation efflux protein transmembrane" evidence="9">
    <location>
        <begin position="65"/>
        <end position="264"/>
    </location>
</feature>
<dbReference type="InterPro" id="IPR002524">
    <property type="entry name" value="Cation_efflux"/>
</dbReference>
<dbReference type="PANTHER" id="PTHR45755:SF4">
    <property type="entry name" value="ZINC TRANSPORTER 7"/>
    <property type="match status" value="1"/>
</dbReference>
<name>A0A067C1V2_SAPPC</name>
<comment type="similarity">
    <text evidence="2">Belongs to the cation diffusion facilitator (CDF) transporter (TC 2.A.4) family. SLC30A subfamily.</text>
</comment>
<feature type="transmembrane region" description="Helical" evidence="8">
    <location>
        <begin position="131"/>
        <end position="148"/>
    </location>
</feature>
<evidence type="ECO:0000256" key="5">
    <source>
        <dbReference type="ARBA" id="ARBA00022989"/>
    </source>
</evidence>
<dbReference type="SUPFAM" id="SSF161111">
    <property type="entry name" value="Cation efflux protein transmembrane domain-like"/>
    <property type="match status" value="1"/>
</dbReference>
<dbReference type="GO" id="GO:0005794">
    <property type="term" value="C:Golgi apparatus"/>
    <property type="evidence" value="ECO:0007669"/>
    <property type="project" value="TreeGrafter"/>
</dbReference>
<dbReference type="OrthoDB" id="78669at2759"/>